<evidence type="ECO:0000256" key="2">
    <source>
        <dbReference type="ARBA" id="ARBA00049988"/>
    </source>
</evidence>
<evidence type="ECO:0000256" key="1">
    <source>
        <dbReference type="ARBA" id="ARBA00022649"/>
    </source>
</evidence>
<dbReference type="InterPro" id="IPR014795">
    <property type="entry name" value="TacA_1-like"/>
</dbReference>
<dbReference type="AlphaFoldDB" id="A0A1H2CRA9"/>
<evidence type="ECO:0000313" key="5">
    <source>
        <dbReference type="Proteomes" id="UP000198688"/>
    </source>
</evidence>
<dbReference type="EMBL" id="LT629758">
    <property type="protein sequence ID" value="SDT73085.1"/>
    <property type="molecule type" value="Genomic_DNA"/>
</dbReference>
<proteinExistence type="inferred from homology"/>
<comment type="similarity">
    <text evidence="2">Belongs to the TacA antitoxin family.</text>
</comment>
<dbReference type="SUPFAM" id="SSF47598">
    <property type="entry name" value="Ribbon-helix-helix"/>
    <property type="match status" value="1"/>
</dbReference>
<dbReference type="Proteomes" id="UP000198688">
    <property type="component" value="Chromosome I"/>
</dbReference>
<dbReference type="Pfam" id="PF08681">
    <property type="entry name" value="TacA1"/>
    <property type="match status" value="1"/>
</dbReference>
<dbReference type="PANTHER" id="PTHR35401">
    <property type="entry name" value="COPG FAMILY HELIX-TURN-HELIX PROTEIN-RELATED-RELATED"/>
    <property type="match status" value="1"/>
</dbReference>
<keyword evidence="1" id="KW-1277">Toxin-antitoxin system</keyword>
<keyword evidence="5" id="KW-1185">Reference proteome</keyword>
<dbReference type="STRING" id="113562.SAMN04489716_6572"/>
<name>A0A1H2CRA9_9ACTN</name>
<reference evidence="4 5" key="1">
    <citation type="submission" date="2016-10" db="EMBL/GenBank/DDBJ databases">
        <authorList>
            <person name="de Groot N.N."/>
        </authorList>
    </citation>
    <scope>NUCLEOTIDE SEQUENCE [LARGE SCALE GENOMIC DNA]</scope>
    <source>
        <strain evidence="4 5">DSM 43941</strain>
    </source>
</reference>
<dbReference type="GO" id="GO:0006355">
    <property type="term" value="P:regulation of DNA-templated transcription"/>
    <property type="evidence" value="ECO:0007669"/>
    <property type="project" value="InterPro"/>
</dbReference>
<feature type="region of interest" description="Disordered" evidence="3">
    <location>
        <begin position="1"/>
        <end position="23"/>
    </location>
</feature>
<evidence type="ECO:0000313" key="4">
    <source>
        <dbReference type="EMBL" id="SDT73085.1"/>
    </source>
</evidence>
<organism evidence="4 5">
    <name type="scientific">Actinoplanes derwentensis</name>
    <dbReference type="NCBI Taxonomy" id="113562"/>
    <lineage>
        <taxon>Bacteria</taxon>
        <taxon>Bacillati</taxon>
        <taxon>Actinomycetota</taxon>
        <taxon>Actinomycetes</taxon>
        <taxon>Micromonosporales</taxon>
        <taxon>Micromonosporaceae</taxon>
        <taxon>Actinoplanes</taxon>
    </lineage>
</organism>
<evidence type="ECO:0000256" key="3">
    <source>
        <dbReference type="SAM" id="MobiDB-lite"/>
    </source>
</evidence>
<sequence length="91" mass="9927">MTMAAKSERIEMRTDPQSSARIAEAAESQHVSVSAFVLDAAVKAADHVLARAEVTIMPAEQFDQLIGSLDVPDEAPALARLAYKPRRYTRS</sequence>
<dbReference type="InterPro" id="IPR010985">
    <property type="entry name" value="Ribbon_hlx_hlx"/>
</dbReference>
<dbReference type="Gene3D" id="1.20.5.780">
    <property type="entry name" value="Single helix bin"/>
    <property type="match status" value="1"/>
</dbReference>
<protein>
    <submittedName>
        <fullName evidence="4">Uncharacterized conserved protein, DUF1778 family</fullName>
    </submittedName>
</protein>
<gene>
    <name evidence="4" type="ORF">SAMN04489716_6572</name>
</gene>
<feature type="compositionally biased region" description="Basic and acidic residues" evidence="3">
    <location>
        <begin position="1"/>
        <end position="14"/>
    </location>
</feature>
<accession>A0A1H2CRA9</accession>